<feature type="transmembrane region" description="Helical" evidence="17">
    <location>
        <begin position="1271"/>
        <end position="1290"/>
    </location>
</feature>
<dbReference type="InterPro" id="IPR001757">
    <property type="entry name" value="P_typ_ATPase"/>
</dbReference>
<keyword evidence="12" id="KW-0460">Magnesium</keyword>
<feature type="domain" description="HMA" evidence="18">
    <location>
        <begin position="54"/>
        <end position="120"/>
    </location>
</feature>
<reference evidence="19" key="1">
    <citation type="journal article" date="2023" name="Insect Mol. Biol.">
        <title>Genome sequencing provides insights into the evolution of gene families encoding plant cell wall-degrading enzymes in longhorned beetles.</title>
        <authorList>
            <person name="Shin N.R."/>
            <person name="Okamura Y."/>
            <person name="Kirsch R."/>
            <person name="Pauchet Y."/>
        </authorList>
    </citation>
    <scope>NUCLEOTIDE SEQUENCE</scope>
    <source>
        <strain evidence="19">AMC_N1</strain>
    </source>
</reference>
<dbReference type="NCBIfam" id="TIGR01494">
    <property type="entry name" value="ATPase_P-type"/>
    <property type="match status" value="1"/>
</dbReference>
<evidence type="ECO:0000256" key="2">
    <source>
        <dbReference type="ARBA" id="ARBA00004651"/>
    </source>
</evidence>
<dbReference type="InterPro" id="IPR006122">
    <property type="entry name" value="HMA_Cu_ion-bd"/>
</dbReference>
<proteinExistence type="inferred from homology"/>
<feature type="domain" description="HMA" evidence="18">
    <location>
        <begin position="155"/>
        <end position="221"/>
    </location>
</feature>
<dbReference type="InterPro" id="IPR023214">
    <property type="entry name" value="HAD_sf"/>
</dbReference>
<dbReference type="InterPro" id="IPR023299">
    <property type="entry name" value="ATPase_P-typ_cyto_dom_N"/>
</dbReference>
<dbReference type="NCBIfam" id="TIGR00003">
    <property type="entry name" value="copper ion binding protein"/>
    <property type="match status" value="3"/>
</dbReference>
<evidence type="ECO:0000256" key="11">
    <source>
        <dbReference type="ARBA" id="ARBA00022840"/>
    </source>
</evidence>
<evidence type="ECO:0000256" key="4">
    <source>
        <dbReference type="ARBA" id="ARBA00012517"/>
    </source>
</evidence>
<keyword evidence="10" id="KW-0187">Copper transport</keyword>
<dbReference type="GO" id="GO:0055070">
    <property type="term" value="P:copper ion homeostasis"/>
    <property type="evidence" value="ECO:0007669"/>
    <property type="project" value="TreeGrafter"/>
</dbReference>
<dbReference type="SUPFAM" id="SSF81660">
    <property type="entry name" value="Metal cation-transporting ATPase, ATP-binding domain N"/>
    <property type="match status" value="1"/>
</dbReference>
<evidence type="ECO:0000256" key="16">
    <source>
        <dbReference type="ARBA" id="ARBA00023136"/>
    </source>
</evidence>
<dbReference type="FunFam" id="3.30.70.100:FF:000001">
    <property type="entry name" value="ATPase copper transporting beta"/>
    <property type="match status" value="3"/>
</dbReference>
<keyword evidence="13" id="KW-1278">Translocase</keyword>
<keyword evidence="20" id="KW-1185">Reference proteome</keyword>
<dbReference type="InterPro" id="IPR008250">
    <property type="entry name" value="ATPase_P-typ_transduc_dom_A_sf"/>
</dbReference>
<evidence type="ECO:0000256" key="3">
    <source>
        <dbReference type="ARBA" id="ARBA00006024"/>
    </source>
</evidence>
<name>A0AAV8YHH6_9CUCU</name>
<feature type="transmembrane region" description="Helical" evidence="17">
    <location>
        <begin position="1033"/>
        <end position="1054"/>
    </location>
</feature>
<comment type="caution">
    <text evidence="19">The sequence shown here is derived from an EMBL/GenBank/DDBJ whole genome shotgun (WGS) entry which is preliminary data.</text>
</comment>
<dbReference type="GO" id="GO:0005507">
    <property type="term" value="F:copper ion binding"/>
    <property type="evidence" value="ECO:0007669"/>
    <property type="project" value="InterPro"/>
</dbReference>
<dbReference type="Pfam" id="PF00122">
    <property type="entry name" value="E1-E2_ATPase"/>
    <property type="match status" value="1"/>
</dbReference>
<feature type="transmembrane region" description="Helical" evidence="17">
    <location>
        <begin position="607"/>
        <end position="632"/>
    </location>
</feature>
<keyword evidence="16 17" id="KW-0472">Membrane</keyword>
<dbReference type="GO" id="GO:0043682">
    <property type="term" value="F:P-type divalent copper transporter activity"/>
    <property type="evidence" value="ECO:0007669"/>
    <property type="project" value="TreeGrafter"/>
</dbReference>
<dbReference type="Proteomes" id="UP001162162">
    <property type="component" value="Unassembled WGS sequence"/>
</dbReference>
<feature type="transmembrane region" description="Helical" evidence="17">
    <location>
        <begin position="364"/>
        <end position="386"/>
    </location>
</feature>
<dbReference type="SUPFAM" id="SSF81653">
    <property type="entry name" value="Calcium ATPase, transduction domain A"/>
    <property type="match status" value="1"/>
</dbReference>
<keyword evidence="11" id="KW-0067">ATP-binding</keyword>
<dbReference type="PROSITE" id="PS50846">
    <property type="entry name" value="HMA_2"/>
    <property type="match status" value="3"/>
</dbReference>
<dbReference type="InterPro" id="IPR059000">
    <property type="entry name" value="ATPase_P-type_domA"/>
</dbReference>
<dbReference type="Gene3D" id="3.40.50.1000">
    <property type="entry name" value="HAD superfamily/HAD-like"/>
    <property type="match status" value="1"/>
</dbReference>
<dbReference type="Gene3D" id="3.30.70.100">
    <property type="match status" value="3"/>
</dbReference>
<evidence type="ECO:0000256" key="8">
    <source>
        <dbReference type="ARBA" id="ARBA00022737"/>
    </source>
</evidence>
<evidence type="ECO:0000259" key="18">
    <source>
        <dbReference type="PROSITE" id="PS50846"/>
    </source>
</evidence>
<dbReference type="GO" id="GO:0005886">
    <property type="term" value="C:plasma membrane"/>
    <property type="evidence" value="ECO:0007669"/>
    <property type="project" value="UniProtKB-SubCell"/>
</dbReference>
<evidence type="ECO:0000256" key="15">
    <source>
        <dbReference type="ARBA" id="ARBA00023008"/>
    </source>
</evidence>
<evidence type="ECO:0000313" key="20">
    <source>
        <dbReference type="Proteomes" id="UP001162162"/>
    </source>
</evidence>
<dbReference type="FunFam" id="3.40.50.1000:FF:000333">
    <property type="entry name" value="Copper-transporting ATPase 2"/>
    <property type="match status" value="1"/>
</dbReference>
<dbReference type="GO" id="GO:0015677">
    <property type="term" value="P:copper ion import"/>
    <property type="evidence" value="ECO:0007669"/>
    <property type="project" value="TreeGrafter"/>
</dbReference>
<comment type="subcellular location">
    <subcellularLocation>
        <location evidence="2">Cell membrane</location>
        <topology evidence="2">Multi-pass membrane protein</topology>
    </subcellularLocation>
    <subcellularLocation>
        <location evidence="1">Golgi apparatus</location>
        <location evidence="1">trans-Golgi network membrane</location>
        <topology evidence="1">Multi-pass membrane protein</topology>
    </subcellularLocation>
</comment>
<dbReference type="CDD" id="cd02094">
    <property type="entry name" value="P-type_ATPase_Cu-like"/>
    <property type="match status" value="1"/>
</dbReference>
<dbReference type="PANTHER" id="PTHR43520:SF8">
    <property type="entry name" value="P-TYPE CU(+) TRANSPORTER"/>
    <property type="match status" value="1"/>
</dbReference>
<dbReference type="FunFam" id="2.70.150.10:FF:000020">
    <property type="entry name" value="Copper-exporting P-type ATPase A"/>
    <property type="match status" value="1"/>
</dbReference>
<sequence>MTCQSCVRNIEDTISKKPTRIYKINVMLQEVCDHIDDMGFDASLPLLSPKQEVSQCVIDIRGMTCNSCVQSIEGMLSTKEGVNSIKVDLGAREGYAEYIPSKVSPEGIAEQIEDMGFDAYVKSVNGRGVKKVGKPIANGSTSKAASFEYDDGNLEKCNLQVKGMTCGSCVAAIEKHVQKLPGCHKVLVSLLAARAEIQYDPSVTSPMDVAASITDLGFPAMVLQQSGAGESEVDLEITGMTCASCVHKIETNMVRLPGVKSAQVALSTHRGKFKYDPELTGPRNIIDAVRRLGFEAQLFSRERSNDYLQQKDEIRKWRRAFLISLTFGGPCMVAMMYFMVMMSLHDMSNEQMCCLVPGLSLENFILWVLSTPVLIFGGRHFFVQAYKALKHRTTNMDVLIAMATSISYTYSVCVVVAAMILRQNTSPQTFFDTPPMLLVFISLGRWLEHIAKGKTSEALSRLLSLKATEAVIVTLGKNGEIINEQQVNVDLVQRGDILKVVPGAKVPVDGKVIQVCGVLMLDLIASPYCYLSFQGQSMCDESLITGESMPVPKKIGSTVIGGSINQHGLLIVEATHTGEATTLSQIVKLVEEAQTSKAPIQQLADKIAGYFVPTVVFLSLLTLVIWSIVGAINIDNLPLKESEKKGFNNTEIILQFVFRCALSVLAIACPCALGLATPTAVMVGTGVGAVNGILIKGAEPLENAHKVKAIMFDKTGTITKGQLEVAKIWMQADSLGPVVVLAALGCAETSSEHPIATAIVKYVRETLGCDLTGLTSSFQAVPGCGMKCTVSGLSAMVRNAKNSKITEFASLVAAGSSGLFNVNGVQIEVSHSQSMRLGQLIGMSVGKENAEGEYDVVVGNREWMNRNGFIVTSEIDRSMAAEEEQGRSAVLCAINGNIVAMLSVADTVKPEAHLAVYCLKKMGLEVILLTGDNRQTAASIARQVGIRRIYAEVLPSHKVARVQRLQAKGIKVCMVGDGINDSPALAQADVGMAIAAGTDVAVEAAHVVLMRNDLLDVVACLELSRKTVNRIRLNFLFASMYNLLGIPLAAGAFSMLGLMLAPWMASAAMALQLGIGRLWRKPTKEELETPEYLATRDNGALDAISIHRGLDDIEQIGGSLSSLSSKFTEAVIRFLGKNKSRRELLLNDDEEPSISFSRGKYDAREPLIGTFNKCSFTLPSSIHNLIPATFAFEGFFVFMADSFVLISITFSMLANGFLACNESVECESFDCSKSLFMRNKVFDNNFFDVFFFLITASLPLTAAMFCWLTSFLVIFITLYLTPFCFGFLVLQQANVLSTLSFTNCKLAIMFFMSFSVKVPSSSFAEDSTMCSRISSLLILPAMILDFKSDSSASVLTKSFLGILSLVAELEVSDVFFSTRLVET</sequence>
<evidence type="ECO:0000256" key="9">
    <source>
        <dbReference type="ARBA" id="ARBA00022741"/>
    </source>
</evidence>
<comment type="similarity">
    <text evidence="3">Belongs to the cation transport ATPase (P-type) (TC 3.A.3) family. Type IB subfamily.</text>
</comment>
<keyword evidence="6 17" id="KW-0812">Transmembrane</keyword>
<dbReference type="SFLD" id="SFLDG00002">
    <property type="entry name" value="C1.7:_P-type_atpase_like"/>
    <property type="match status" value="1"/>
</dbReference>
<dbReference type="SUPFAM" id="SSF56784">
    <property type="entry name" value="HAD-like"/>
    <property type="match status" value="1"/>
</dbReference>
<dbReference type="InterPro" id="IPR044492">
    <property type="entry name" value="P_typ_ATPase_HD_dom"/>
</dbReference>
<keyword evidence="5" id="KW-1003">Cell membrane</keyword>
<dbReference type="SFLD" id="SFLDF00027">
    <property type="entry name" value="p-type_atpase"/>
    <property type="match status" value="1"/>
</dbReference>
<dbReference type="GO" id="GO:0005802">
    <property type="term" value="C:trans-Golgi network"/>
    <property type="evidence" value="ECO:0007669"/>
    <property type="project" value="UniProtKB-ARBA"/>
</dbReference>
<dbReference type="PRINTS" id="PR00119">
    <property type="entry name" value="CATATPASE"/>
</dbReference>
<keyword evidence="10" id="KW-0813">Transport</keyword>
<evidence type="ECO:0000256" key="17">
    <source>
        <dbReference type="SAM" id="Phobius"/>
    </source>
</evidence>
<dbReference type="EMBL" id="JAPWTK010000089">
    <property type="protein sequence ID" value="KAJ8951133.1"/>
    <property type="molecule type" value="Genomic_DNA"/>
</dbReference>
<evidence type="ECO:0000256" key="12">
    <source>
        <dbReference type="ARBA" id="ARBA00022842"/>
    </source>
</evidence>
<dbReference type="Gene3D" id="2.70.150.10">
    <property type="entry name" value="Calcium-transporting ATPase, cytoplasmic transduction domain A"/>
    <property type="match status" value="1"/>
</dbReference>
<keyword evidence="14 17" id="KW-1133">Transmembrane helix</keyword>
<dbReference type="InterPro" id="IPR036163">
    <property type="entry name" value="HMA_dom_sf"/>
</dbReference>
<evidence type="ECO:0000256" key="10">
    <source>
        <dbReference type="ARBA" id="ARBA00022796"/>
    </source>
</evidence>
<dbReference type="SUPFAM" id="SSF55008">
    <property type="entry name" value="HMA, heavy metal-associated domain"/>
    <property type="match status" value="3"/>
</dbReference>
<feature type="domain" description="HMA" evidence="18">
    <location>
        <begin position="231"/>
        <end position="297"/>
    </location>
</feature>
<feature type="non-terminal residue" evidence="19">
    <location>
        <position position="1383"/>
    </location>
</feature>
<dbReference type="GO" id="GO:0016887">
    <property type="term" value="F:ATP hydrolysis activity"/>
    <property type="evidence" value="ECO:0007669"/>
    <property type="project" value="InterPro"/>
</dbReference>
<dbReference type="PROSITE" id="PS00154">
    <property type="entry name" value="ATPASE_E1_E2"/>
    <property type="match status" value="1"/>
</dbReference>
<protein>
    <recommendedName>
        <fullName evidence="4">P-type Cu(+) transporter</fullName>
        <ecNumber evidence="4">7.2.2.8</ecNumber>
    </recommendedName>
</protein>
<dbReference type="PROSITE" id="PS01047">
    <property type="entry name" value="HMA_1"/>
    <property type="match status" value="2"/>
</dbReference>
<dbReference type="Pfam" id="PF00403">
    <property type="entry name" value="HMA"/>
    <property type="match status" value="3"/>
</dbReference>
<dbReference type="InterPro" id="IPR036412">
    <property type="entry name" value="HAD-like_sf"/>
</dbReference>
<evidence type="ECO:0000256" key="1">
    <source>
        <dbReference type="ARBA" id="ARBA00004166"/>
    </source>
</evidence>
<dbReference type="CDD" id="cd00371">
    <property type="entry name" value="HMA"/>
    <property type="match status" value="3"/>
</dbReference>
<evidence type="ECO:0000256" key="5">
    <source>
        <dbReference type="ARBA" id="ARBA00022475"/>
    </source>
</evidence>
<evidence type="ECO:0000256" key="7">
    <source>
        <dbReference type="ARBA" id="ARBA00022723"/>
    </source>
</evidence>
<dbReference type="GO" id="GO:0005524">
    <property type="term" value="F:ATP binding"/>
    <property type="evidence" value="ECO:0007669"/>
    <property type="project" value="UniProtKB-KW"/>
</dbReference>
<dbReference type="InterPro" id="IPR023298">
    <property type="entry name" value="ATPase_P-typ_TM_dom_sf"/>
</dbReference>
<dbReference type="InterPro" id="IPR017969">
    <property type="entry name" value="Heavy-metal-associated_CS"/>
</dbReference>
<evidence type="ECO:0000256" key="6">
    <source>
        <dbReference type="ARBA" id="ARBA00022692"/>
    </source>
</evidence>
<feature type="transmembrane region" description="Helical" evidence="17">
    <location>
        <begin position="1246"/>
        <end position="1265"/>
    </location>
</feature>
<accession>A0AAV8YHH6</accession>
<feature type="transmembrane region" description="Helical" evidence="17">
    <location>
        <begin position="433"/>
        <end position="451"/>
    </location>
</feature>
<evidence type="ECO:0000256" key="14">
    <source>
        <dbReference type="ARBA" id="ARBA00022989"/>
    </source>
</evidence>
<feature type="transmembrane region" description="Helical" evidence="17">
    <location>
        <begin position="398"/>
        <end position="421"/>
    </location>
</feature>
<dbReference type="Gene3D" id="3.40.1110.10">
    <property type="entry name" value="Calcium-transporting ATPase, cytoplasmic domain N"/>
    <property type="match status" value="1"/>
</dbReference>
<keyword evidence="9" id="KW-0547">Nucleotide-binding</keyword>
<dbReference type="GO" id="GO:0140581">
    <property type="term" value="F:P-type monovalent copper transporter activity"/>
    <property type="evidence" value="ECO:0007669"/>
    <property type="project" value="UniProtKB-EC"/>
</dbReference>
<organism evidence="19 20">
    <name type="scientific">Aromia moschata</name>
    <dbReference type="NCBI Taxonomy" id="1265417"/>
    <lineage>
        <taxon>Eukaryota</taxon>
        <taxon>Metazoa</taxon>
        <taxon>Ecdysozoa</taxon>
        <taxon>Arthropoda</taxon>
        <taxon>Hexapoda</taxon>
        <taxon>Insecta</taxon>
        <taxon>Pterygota</taxon>
        <taxon>Neoptera</taxon>
        <taxon>Endopterygota</taxon>
        <taxon>Coleoptera</taxon>
        <taxon>Polyphaga</taxon>
        <taxon>Cucujiformia</taxon>
        <taxon>Chrysomeloidea</taxon>
        <taxon>Cerambycidae</taxon>
        <taxon>Cerambycinae</taxon>
        <taxon>Callichromatini</taxon>
        <taxon>Aromia</taxon>
    </lineage>
</organism>
<dbReference type="InterPro" id="IPR018303">
    <property type="entry name" value="ATPase_P-typ_P_site"/>
</dbReference>
<feature type="transmembrane region" description="Helical" evidence="17">
    <location>
        <begin position="652"/>
        <end position="676"/>
    </location>
</feature>
<keyword evidence="8" id="KW-0677">Repeat</keyword>
<feature type="transmembrane region" description="Helical" evidence="17">
    <location>
        <begin position="320"/>
        <end position="344"/>
    </location>
</feature>
<keyword evidence="7" id="KW-0479">Metal-binding</keyword>
<evidence type="ECO:0000256" key="13">
    <source>
        <dbReference type="ARBA" id="ARBA00022967"/>
    </source>
</evidence>
<keyword evidence="15" id="KW-0186">Copper</keyword>
<keyword evidence="10" id="KW-0406">Ion transport</keyword>
<dbReference type="SUPFAM" id="SSF81665">
    <property type="entry name" value="Calcium ATPase, transmembrane domain M"/>
    <property type="match status" value="1"/>
</dbReference>
<evidence type="ECO:0000313" key="19">
    <source>
        <dbReference type="EMBL" id="KAJ8951133.1"/>
    </source>
</evidence>
<dbReference type="Pfam" id="PF00702">
    <property type="entry name" value="Hydrolase"/>
    <property type="match status" value="1"/>
</dbReference>
<dbReference type="InterPro" id="IPR006121">
    <property type="entry name" value="HMA_dom"/>
</dbReference>
<dbReference type="SFLD" id="SFLDS00003">
    <property type="entry name" value="Haloacid_Dehalogenase"/>
    <property type="match status" value="1"/>
</dbReference>
<gene>
    <name evidence="19" type="ORF">NQ318_021577</name>
</gene>
<dbReference type="PRINTS" id="PR00942">
    <property type="entry name" value="CUATPASEI"/>
</dbReference>
<dbReference type="EC" id="7.2.2.8" evidence="4"/>
<dbReference type="PANTHER" id="PTHR43520">
    <property type="entry name" value="ATP7, ISOFORM B"/>
    <property type="match status" value="1"/>
</dbReference>